<protein>
    <submittedName>
        <fullName evidence="2">Uncharacterized protein</fullName>
    </submittedName>
</protein>
<organism evidence="2 3">
    <name type="scientific">Cohnella terricola</name>
    <dbReference type="NCBI Taxonomy" id="1289167"/>
    <lineage>
        <taxon>Bacteria</taxon>
        <taxon>Bacillati</taxon>
        <taxon>Bacillota</taxon>
        <taxon>Bacilli</taxon>
        <taxon>Bacillales</taxon>
        <taxon>Paenibacillaceae</taxon>
        <taxon>Cohnella</taxon>
    </lineage>
</organism>
<feature type="region of interest" description="Disordered" evidence="1">
    <location>
        <begin position="28"/>
        <end position="80"/>
    </location>
</feature>
<evidence type="ECO:0000256" key="1">
    <source>
        <dbReference type="SAM" id="MobiDB-lite"/>
    </source>
</evidence>
<dbReference type="EMBL" id="VNJJ01000004">
    <property type="protein sequence ID" value="TVY01168.1"/>
    <property type="molecule type" value="Genomic_DNA"/>
</dbReference>
<keyword evidence="3" id="KW-1185">Reference proteome</keyword>
<comment type="caution">
    <text evidence="2">The sequence shown here is derived from an EMBL/GenBank/DDBJ whole genome shotgun (WGS) entry which is preliminary data.</text>
</comment>
<dbReference type="Proteomes" id="UP000316330">
    <property type="component" value="Unassembled WGS sequence"/>
</dbReference>
<reference evidence="2 3" key="1">
    <citation type="submission" date="2019-07" db="EMBL/GenBank/DDBJ databases">
        <authorList>
            <person name="Kim J."/>
        </authorList>
    </citation>
    <scope>NUCLEOTIDE SEQUENCE [LARGE SCALE GENOMIC DNA]</scope>
    <source>
        <strain evidence="2 3">G13</strain>
    </source>
</reference>
<evidence type="ECO:0000313" key="2">
    <source>
        <dbReference type="EMBL" id="TVY01168.1"/>
    </source>
</evidence>
<dbReference type="AlphaFoldDB" id="A0A559JMT2"/>
<sequence length="80" mass="8532">MGFGKRRADSLIVKESVLLCPVFVLKSRSNGPADRKRGELPGLVRSNGQADRKGGELPGLARSNGPADRKRGELLGFGTL</sequence>
<accession>A0A559JMT2</accession>
<name>A0A559JMT2_9BACL</name>
<proteinExistence type="predicted"/>
<evidence type="ECO:0000313" key="3">
    <source>
        <dbReference type="Proteomes" id="UP000316330"/>
    </source>
</evidence>
<gene>
    <name evidence="2" type="ORF">FPZ45_08420</name>
</gene>